<dbReference type="EMBL" id="AJJU01000002">
    <property type="protein sequence ID" value="EID76545.1"/>
    <property type="molecule type" value="Genomic_DNA"/>
</dbReference>
<organism evidence="1 2">
    <name type="scientific">Imtechella halotolerans K1</name>
    <dbReference type="NCBI Taxonomy" id="946077"/>
    <lineage>
        <taxon>Bacteria</taxon>
        <taxon>Pseudomonadati</taxon>
        <taxon>Bacteroidota</taxon>
        <taxon>Flavobacteriia</taxon>
        <taxon>Flavobacteriales</taxon>
        <taxon>Flavobacteriaceae</taxon>
        <taxon>Imtechella</taxon>
    </lineage>
</organism>
<evidence type="ECO:0000313" key="2">
    <source>
        <dbReference type="Proteomes" id="UP000005938"/>
    </source>
</evidence>
<evidence type="ECO:0008006" key="3">
    <source>
        <dbReference type="Google" id="ProtNLM"/>
    </source>
</evidence>
<keyword evidence="2" id="KW-1185">Reference proteome</keyword>
<reference evidence="1 2" key="1">
    <citation type="journal article" date="2012" name="J. Bacteriol.">
        <title>Genome Sequence of the Halotolerant Bacterium Imtechella halotolerans K1T.</title>
        <authorList>
            <person name="Kumar S."/>
            <person name="Vikram S."/>
            <person name="Subramanian S."/>
            <person name="Raghava G.P."/>
            <person name="Pinnaka A.K."/>
        </authorList>
    </citation>
    <scope>NUCLEOTIDE SEQUENCE [LARGE SCALE GENOMIC DNA]</scope>
    <source>
        <strain evidence="1 2">K1</strain>
    </source>
</reference>
<accession>I0WJH9</accession>
<name>I0WJH9_9FLAO</name>
<proteinExistence type="predicted"/>
<dbReference type="eggNOG" id="ENOG5032RWQ">
    <property type="taxonomic scope" value="Bacteria"/>
</dbReference>
<dbReference type="Proteomes" id="UP000005938">
    <property type="component" value="Unassembled WGS sequence"/>
</dbReference>
<gene>
    <name evidence="1" type="ORF">W5A_00940</name>
</gene>
<dbReference type="AlphaFoldDB" id="I0WJH9"/>
<dbReference type="STRING" id="946077.W5A_00940"/>
<evidence type="ECO:0000313" key="1">
    <source>
        <dbReference type="EMBL" id="EID76545.1"/>
    </source>
</evidence>
<comment type="caution">
    <text evidence="1">The sequence shown here is derived from an EMBL/GenBank/DDBJ whole genome shotgun (WGS) entry which is preliminary data.</text>
</comment>
<sequence>MQILTFYKIQATNSKGFLMKKHIKLLLLITLTSLISCSKDEVTPYDHPFVSISFNNADAIQVNSNRGDIVSYYVSLSSKPLNKDLEVSYTVNLGDGLQEGIDFQLITSENPLIFPKGIYRRPIQIRWLSQPVDTQKDNTLTLQLTNNNLNLTMGLPGPDARLSALKITKVNP</sequence>
<protein>
    <recommendedName>
        <fullName evidence="3">DUF4843 domain-containing protein</fullName>
    </recommendedName>
</protein>